<dbReference type="PROSITE" id="PS50011">
    <property type="entry name" value="PROTEIN_KINASE_DOM"/>
    <property type="match status" value="1"/>
</dbReference>
<evidence type="ECO:0000256" key="2">
    <source>
        <dbReference type="ARBA" id="ARBA00022679"/>
    </source>
</evidence>
<feature type="non-terminal residue" evidence="8">
    <location>
        <position position="567"/>
    </location>
</feature>
<feature type="region of interest" description="Disordered" evidence="6">
    <location>
        <begin position="1"/>
        <end position="114"/>
    </location>
</feature>
<evidence type="ECO:0000256" key="3">
    <source>
        <dbReference type="ARBA" id="ARBA00022741"/>
    </source>
</evidence>
<gene>
    <name evidence="8" type="ORF">SEMRO_201_G085260.1</name>
</gene>
<dbReference type="EMBL" id="CAICTM010000200">
    <property type="protein sequence ID" value="CAB9504591.1"/>
    <property type="molecule type" value="Genomic_DNA"/>
</dbReference>
<dbReference type="PANTHER" id="PTHR24349">
    <property type="entry name" value="SERINE/THREONINE-PROTEIN KINASE"/>
    <property type="match status" value="1"/>
</dbReference>
<evidence type="ECO:0000256" key="5">
    <source>
        <dbReference type="ARBA" id="ARBA00022840"/>
    </source>
</evidence>
<reference evidence="8" key="1">
    <citation type="submission" date="2020-06" db="EMBL/GenBank/DDBJ databases">
        <authorList>
            <consortium name="Plant Systems Biology data submission"/>
        </authorList>
    </citation>
    <scope>NUCLEOTIDE SEQUENCE</scope>
    <source>
        <strain evidence="8">D6</strain>
    </source>
</reference>
<accession>A0A9N8DLR2</accession>
<feature type="compositionally biased region" description="Basic and acidic residues" evidence="6">
    <location>
        <begin position="347"/>
        <end position="360"/>
    </location>
</feature>
<dbReference type="SUPFAM" id="SSF56112">
    <property type="entry name" value="Protein kinase-like (PK-like)"/>
    <property type="match status" value="1"/>
</dbReference>
<feature type="compositionally biased region" description="Acidic residues" evidence="6">
    <location>
        <begin position="367"/>
        <end position="383"/>
    </location>
</feature>
<feature type="region of interest" description="Disordered" evidence="6">
    <location>
        <begin position="144"/>
        <end position="182"/>
    </location>
</feature>
<dbReference type="Gene3D" id="3.30.200.20">
    <property type="entry name" value="Phosphorylase Kinase, domain 1"/>
    <property type="match status" value="1"/>
</dbReference>
<evidence type="ECO:0000313" key="9">
    <source>
        <dbReference type="Proteomes" id="UP001153069"/>
    </source>
</evidence>
<dbReference type="GO" id="GO:0005524">
    <property type="term" value="F:ATP binding"/>
    <property type="evidence" value="ECO:0007669"/>
    <property type="project" value="UniProtKB-KW"/>
</dbReference>
<dbReference type="GO" id="GO:0004674">
    <property type="term" value="F:protein serine/threonine kinase activity"/>
    <property type="evidence" value="ECO:0007669"/>
    <property type="project" value="UniProtKB-KW"/>
</dbReference>
<dbReference type="InterPro" id="IPR050205">
    <property type="entry name" value="CDPK_Ser/Thr_kinases"/>
</dbReference>
<dbReference type="Pfam" id="PF00069">
    <property type="entry name" value="Pkinase"/>
    <property type="match status" value="2"/>
</dbReference>
<evidence type="ECO:0000313" key="8">
    <source>
        <dbReference type="EMBL" id="CAB9504591.1"/>
    </source>
</evidence>
<keyword evidence="9" id="KW-1185">Reference proteome</keyword>
<dbReference type="AlphaFoldDB" id="A0A9N8DLR2"/>
<feature type="compositionally biased region" description="Low complexity" evidence="6">
    <location>
        <begin position="34"/>
        <end position="44"/>
    </location>
</feature>
<keyword evidence="5" id="KW-0067">ATP-binding</keyword>
<evidence type="ECO:0000256" key="6">
    <source>
        <dbReference type="SAM" id="MobiDB-lite"/>
    </source>
</evidence>
<feature type="compositionally biased region" description="Acidic residues" evidence="6">
    <location>
        <begin position="327"/>
        <end position="346"/>
    </location>
</feature>
<evidence type="ECO:0000259" key="7">
    <source>
        <dbReference type="PROSITE" id="PS50011"/>
    </source>
</evidence>
<organism evidence="8 9">
    <name type="scientific">Seminavis robusta</name>
    <dbReference type="NCBI Taxonomy" id="568900"/>
    <lineage>
        <taxon>Eukaryota</taxon>
        <taxon>Sar</taxon>
        <taxon>Stramenopiles</taxon>
        <taxon>Ochrophyta</taxon>
        <taxon>Bacillariophyta</taxon>
        <taxon>Bacillariophyceae</taxon>
        <taxon>Bacillariophycidae</taxon>
        <taxon>Naviculales</taxon>
        <taxon>Naviculaceae</taxon>
        <taxon>Seminavis</taxon>
    </lineage>
</organism>
<sequence length="567" mass="63354">MSKEFTEVDILGVSIQEDLTDDDEDNNTKHKTSRTTTTSAASGRSHAKRKPGHEDRDKKEGLDKKDDKEAEGAGDALDGSPATGTGTGTGTGSKAITLSSKEKLKRQNRRMGQKAASLKFSALDFVALSPDKLKKHYTIGKLIHRGTSNNTNNTNNNLNSSTHTKRDKRQSTATGNSSSHHEGMHHANVHICLHRDTGIQRAVKVVKKNSSWNRAQNQVLVREFKILQTLDHPSLIRTYELFEGRDHFYIVMDLCHGGDLCQELDTWGPLQEQDAALILKQLLSVVNYLHSNRIVHGNIKPEHILLEQDKDLDHVKLTDFACAEIMEDQDDPDDGNAEQGDGDDNDKENSNHPDATKNLDVESLFSMDDDSASDTDDDDDDELNQSTLTSESSNRRSRSSRAKSILPERKGSVDFWAPEVVLKGSIGPKRDVWACGVLCYLLLSNRLPFRGESREQICENIIRGEFFLLGEGEEENENDEFISSYAAESKSTDFYSDYLEDGGESPLNATFDWANVSDLAKSFLRQLLTYEEHDRPTAKQALQHPWIAEMTSLSSSVQRTDGDVNRF</sequence>
<feature type="compositionally biased region" description="Basic and acidic residues" evidence="6">
    <location>
        <begin position="52"/>
        <end position="71"/>
    </location>
</feature>
<keyword evidence="4 8" id="KW-0418">Kinase</keyword>
<feature type="compositionally biased region" description="Low complexity" evidence="6">
    <location>
        <begin position="147"/>
        <end position="162"/>
    </location>
</feature>
<evidence type="ECO:0000256" key="1">
    <source>
        <dbReference type="ARBA" id="ARBA00022527"/>
    </source>
</evidence>
<keyword evidence="1" id="KW-0723">Serine/threonine-protein kinase</keyword>
<feature type="domain" description="Protein kinase" evidence="7">
    <location>
        <begin position="137"/>
        <end position="547"/>
    </location>
</feature>
<name>A0A9N8DLR2_9STRA</name>
<keyword evidence="3" id="KW-0547">Nucleotide-binding</keyword>
<proteinExistence type="predicted"/>
<evidence type="ECO:0000256" key="4">
    <source>
        <dbReference type="ARBA" id="ARBA00022777"/>
    </source>
</evidence>
<dbReference type="OrthoDB" id="189272at2759"/>
<comment type="caution">
    <text evidence="8">The sequence shown here is derived from an EMBL/GenBank/DDBJ whole genome shotgun (WGS) entry which is preliminary data.</text>
</comment>
<feature type="region of interest" description="Disordered" evidence="6">
    <location>
        <begin position="327"/>
        <end position="404"/>
    </location>
</feature>
<dbReference type="InterPro" id="IPR011009">
    <property type="entry name" value="Kinase-like_dom_sf"/>
</dbReference>
<dbReference type="InterPro" id="IPR000719">
    <property type="entry name" value="Prot_kinase_dom"/>
</dbReference>
<dbReference type="Gene3D" id="1.10.510.10">
    <property type="entry name" value="Transferase(Phosphotransferase) domain 1"/>
    <property type="match status" value="1"/>
</dbReference>
<keyword evidence="2" id="KW-0808">Transferase</keyword>
<dbReference type="Proteomes" id="UP001153069">
    <property type="component" value="Unassembled WGS sequence"/>
</dbReference>
<protein>
    <submittedName>
        <fullName evidence="8">MAP kinase-interacting serine/threonine-protein kinase 2 (Partial)</fullName>
    </submittedName>
</protein>
<feature type="compositionally biased region" description="Basic residues" evidence="6">
    <location>
        <begin position="103"/>
        <end position="112"/>
    </location>
</feature>